<keyword evidence="2" id="KW-0732">Signal</keyword>
<proteinExistence type="predicted"/>
<evidence type="ECO:0000256" key="1">
    <source>
        <dbReference type="SAM" id="MobiDB-lite"/>
    </source>
</evidence>
<evidence type="ECO:0000256" key="2">
    <source>
        <dbReference type="SAM" id="SignalP"/>
    </source>
</evidence>
<feature type="signal peptide" evidence="2">
    <location>
        <begin position="1"/>
        <end position="21"/>
    </location>
</feature>
<evidence type="ECO:0000313" key="4">
    <source>
        <dbReference type="Proteomes" id="UP001165498"/>
    </source>
</evidence>
<sequence>MLLRHRSPLLLALCLAVAACSADKPAEPAPAEKSGDAAVAKPSVRDPRATSSAADRRPAPGPAPVRPYEAERPRQVAYAPRPLGVLECDQFAEKAVACLNSGALSPGDTQALSDQFRAAFNDISYGNHPDLEKACLDLQQSLQPKLIKAGCNNL</sequence>
<gene>
    <name evidence="3" type="ORF">NM961_09655</name>
</gene>
<accession>A0ABT1QRS0</accession>
<keyword evidence="4" id="KW-1185">Reference proteome</keyword>
<organism evidence="3 4">
    <name type="scientific">Tahibacter harae</name>
    <dbReference type="NCBI Taxonomy" id="2963937"/>
    <lineage>
        <taxon>Bacteria</taxon>
        <taxon>Pseudomonadati</taxon>
        <taxon>Pseudomonadota</taxon>
        <taxon>Gammaproteobacteria</taxon>
        <taxon>Lysobacterales</taxon>
        <taxon>Rhodanobacteraceae</taxon>
        <taxon>Tahibacter</taxon>
    </lineage>
</organism>
<dbReference type="PROSITE" id="PS51257">
    <property type="entry name" value="PROKAR_LIPOPROTEIN"/>
    <property type="match status" value="1"/>
</dbReference>
<comment type="caution">
    <text evidence="3">The sequence shown here is derived from an EMBL/GenBank/DDBJ whole genome shotgun (WGS) entry which is preliminary data.</text>
</comment>
<name>A0ABT1QRS0_9GAMM</name>
<dbReference type="RefSeq" id="WP_255914009.1">
    <property type="nucleotide sequence ID" value="NZ_JANFQO010000007.1"/>
</dbReference>
<evidence type="ECO:0008006" key="5">
    <source>
        <dbReference type="Google" id="ProtNLM"/>
    </source>
</evidence>
<protein>
    <recommendedName>
        <fullName evidence="5">Lipoprotein</fullName>
    </recommendedName>
</protein>
<evidence type="ECO:0000313" key="3">
    <source>
        <dbReference type="EMBL" id="MCQ4164974.1"/>
    </source>
</evidence>
<feature type="region of interest" description="Disordered" evidence="1">
    <location>
        <begin position="25"/>
        <end position="73"/>
    </location>
</feature>
<dbReference type="EMBL" id="JANFQO010000007">
    <property type="protein sequence ID" value="MCQ4164974.1"/>
    <property type="molecule type" value="Genomic_DNA"/>
</dbReference>
<feature type="chain" id="PRO_5047293473" description="Lipoprotein" evidence="2">
    <location>
        <begin position="22"/>
        <end position="154"/>
    </location>
</feature>
<dbReference type="Proteomes" id="UP001165498">
    <property type="component" value="Unassembled WGS sequence"/>
</dbReference>
<feature type="compositionally biased region" description="Basic and acidic residues" evidence="1">
    <location>
        <begin position="43"/>
        <end position="58"/>
    </location>
</feature>
<reference evidence="3" key="1">
    <citation type="submission" date="2022-07" db="EMBL/GenBank/DDBJ databases">
        <title>Tahibacter sp., a new gammaproteobacterium isolated from the silt sample collected at pig farm.</title>
        <authorList>
            <person name="Chen H."/>
        </authorList>
    </citation>
    <scope>NUCLEOTIDE SEQUENCE</scope>
    <source>
        <strain evidence="3">P2K</strain>
    </source>
</reference>